<proteinExistence type="predicted"/>
<sequence>MTRRWWLMVITVVYGDNGGMRVGKNKGRRLVGGGGSFSLIFDSSSSSSNPNRFHFSNPKLMDFQSLNRRELQALCKFNKIPANMTNVAMADALKSLETVEGIEEILNSSRSESAGSSIESPEKIEITSPRVPRTSCRTSTRQKVKKIEESVPATASRTTGRGVRRQLVGEVNELKTPMVSSTRKKAPTTSCRNMGSQLNECEEVAKNDCLDHEKKCIPNTPVAIATHSRRKGTTALTHQDTVKKETAVHRVYSTRRSTRLTAKKSAEPGAMERERNEPVKIDSFLDEASVASEEDLGHLVPEKNVGSGSGSIEIPCESNISSEDTEDKVGEGSVEKCDVGVSKAKVEDICNAFEKLDVLVVDGSDQNLMIKKGLHVDGPLESEEEKVDCCSELDNNIEVKSVEIFEQGANMDSEETHNVGGKLVLNEANNSEEKDDQVDNLKPDTVLVPEEHSDSFFYDKASLSSEADDVDADAISFDIGNPNNPWMMKHEDTSFAVSETKNEIPEHNVDDVVLVDFVNHNEQEPNMDFESLAEEPQESLTEKTDVNVVPTIYGEFDLNSEQLNQEAEKTMDDADKISHESVADDSFIKEETQFPTKSTDHPMKKQTLSNGPTSISEVTSDNNENSEAAVQVVVVEENKSINGGAVDEKPKSLNEISMRKLKKQLKALSIKSNTITDKDDKVGEARPALQAVCDNQLITGEMEN</sequence>
<organism evidence="1 2">
    <name type="scientific">Arctium lappa</name>
    <name type="common">Greater burdock</name>
    <name type="synonym">Lappa major</name>
    <dbReference type="NCBI Taxonomy" id="4217"/>
    <lineage>
        <taxon>Eukaryota</taxon>
        <taxon>Viridiplantae</taxon>
        <taxon>Streptophyta</taxon>
        <taxon>Embryophyta</taxon>
        <taxon>Tracheophyta</taxon>
        <taxon>Spermatophyta</taxon>
        <taxon>Magnoliopsida</taxon>
        <taxon>eudicotyledons</taxon>
        <taxon>Gunneridae</taxon>
        <taxon>Pentapetalae</taxon>
        <taxon>asterids</taxon>
        <taxon>campanulids</taxon>
        <taxon>Asterales</taxon>
        <taxon>Asteraceae</taxon>
        <taxon>Carduoideae</taxon>
        <taxon>Cardueae</taxon>
        <taxon>Arctiinae</taxon>
        <taxon>Arctium</taxon>
    </lineage>
</organism>
<gene>
    <name evidence="1" type="ORF">L6452_17287</name>
</gene>
<comment type="caution">
    <text evidence="1">The sequence shown here is derived from an EMBL/GenBank/DDBJ whole genome shotgun (WGS) entry which is preliminary data.</text>
</comment>
<dbReference type="EMBL" id="CM042051">
    <property type="protein sequence ID" value="KAI3728648.1"/>
    <property type="molecule type" value="Genomic_DNA"/>
</dbReference>
<keyword evidence="2" id="KW-1185">Reference proteome</keyword>
<evidence type="ECO:0000313" key="2">
    <source>
        <dbReference type="Proteomes" id="UP001055879"/>
    </source>
</evidence>
<accession>A0ACB9C324</accession>
<reference evidence="2" key="1">
    <citation type="journal article" date="2022" name="Mol. Ecol. Resour.">
        <title>The genomes of chicory, endive, great burdock and yacon provide insights into Asteraceae palaeo-polyploidization history and plant inulin production.</title>
        <authorList>
            <person name="Fan W."/>
            <person name="Wang S."/>
            <person name="Wang H."/>
            <person name="Wang A."/>
            <person name="Jiang F."/>
            <person name="Liu H."/>
            <person name="Zhao H."/>
            <person name="Xu D."/>
            <person name="Zhang Y."/>
        </authorList>
    </citation>
    <scope>NUCLEOTIDE SEQUENCE [LARGE SCALE GENOMIC DNA]</scope>
    <source>
        <strain evidence="2">cv. Niubang</strain>
    </source>
</reference>
<evidence type="ECO:0000313" key="1">
    <source>
        <dbReference type="EMBL" id="KAI3728648.1"/>
    </source>
</evidence>
<name>A0ACB9C324_ARCLA</name>
<reference evidence="1 2" key="2">
    <citation type="journal article" date="2022" name="Mol. Ecol. Resour.">
        <title>The genomes of chicory, endive, great burdock and yacon provide insights into Asteraceae paleo-polyploidization history and plant inulin production.</title>
        <authorList>
            <person name="Fan W."/>
            <person name="Wang S."/>
            <person name="Wang H."/>
            <person name="Wang A."/>
            <person name="Jiang F."/>
            <person name="Liu H."/>
            <person name="Zhao H."/>
            <person name="Xu D."/>
            <person name="Zhang Y."/>
        </authorList>
    </citation>
    <scope>NUCLEOTIDE SEQUENCE [LARGE SCALE GENOMIC DNA]</scope>
    <source>
        <strain evidence="2">cv. Niubang</strain>
    </source>
</reference>
<dbReference type="Proteomes" id="UP001055879">
    <property type="component" value="Linkage Group LG05"/>
</dbReference>
<protein>
    <submittedName>
        <fullName evidence="1">Uncharacterized protein</fullName>
    </submittedName>
</protein>